<comment type="cofactor">
    <cofactor evidence="10">
        <name>Mg(2+)</name>
        <dbReference type="ChEBI" id="CHEBI:18420"/>
    </cofactor>
    <text evidence="10">Binds 1 Mg(2+) ion per subunit.</text>
</comment>
<feature type="compositionally biased region" description="Polar residues" evidence="13">
    <location>
        <begin position="1"/>
        <end position="10"/>
    </location>
</feature>
<keyword evidence="6 10" id="KW-0784">Thiamine biosynthesis</keyword>
<gene>
    <name evidence="10" type="primary">thiE</name>
    <name evidence="15" type="ORF">F8O02_07180</name>
</gene>
<dbReference type="InterPro" id="IPR022998">
    <property type="entry name" value="ThiamineP_synth_TenI"/>
</dbReference>
<dbReference type="EMBL" id="WBKA01000005">
    <property type="protein sequence ID" value="KAB1631716.1"/>
    <property type="molecule type" value="Genomic_DNA"/>
</dbReference>
<feature type="binding site" evidence="10">
    <location>
        <begin position="162"/>
        <end position="164"/>
    </location>
    <ligand>
        <name>2-[(2R,5Z)-2-carboxy-4-methylthiazol-5(2H)-ylidene]ethyl phosphate</name>
        <dbReference type="ChEBI" id="CHEBI:62899"/>
    </ligand>
</feature>
<evidence type="ECO:0000256" key="3">
    <source>
        <dbReference type="ARBA" id="ARBA00022679"/>
    </source>
</evidence>
<evidence type="ECO:0000256" key="7">
    <source>
        <dbReference type="ARBA" id="ARBA00047334"/>
    </source>
</evidence>
<comment type="catalytic activity">
    <reaction evidence="9 10 11">
        <text>2-[(2R,5Z)-2-carboxy-4-methylthiazol-5(2H)-ylidene]ethyl phosphate + 4-amino-2-methyl-5-(diphosphooxymethyl)pyrimidine + 2 H(+) = thiamine phosphate + CO2 + diphosphate</text>
        <dbReference type="Rhea" id="RHEA:47844"/>
        <dbReference type="ChEBI" id="CHEBI:15378"/>
        <dbReference type="ChEBI" id="CHEBI:16526"/>
        <dbReference type="ChEBI" id="CHEBI:33019"/>
        <dbReference type="ChEBI" id="CHEBI:37575"/>
        <dbReference type="ChEBI" id="CHEBI:57841"/>
        <dbReference type="ChEBI" id="CHEBI:62899"/>
        <dbReference type="EC" id="2.5.1.3"/>
    </reaction>
</comment>
<dbReference type="NCBIfam" id="TIGR00693">
    <property type="entry name" value="thiE"/>
    <property type="match status" value="1"/>
</dbReference>
<keyword evidence="5 10" id="KW-0460">Magnesium</keyword>
<dbReference type="HAMAP" id="MF_00097">
    <property type="entry name" value="TMP_synthase"/>
    <property type="match status" value="1"/>
</dbReference>
<dbReference type="EC" id="2.5.1.3" evidence="10"/>
<dbReference type="PANTHER" id="PTHR20857:SF15">
    <property type="entry name" value="THIAMINE-PHOSPHATE SYNTHASE"/>
    <property type="match status" value="1"/>
</dbReference>
<organism evidence="15 16">
    <name type="scientific">Pseudoclavibacter caeni</name>
    <dbReference type="NCBI Taxonomy" id="908846"/>
    <lineage>
        <taxon>Bacteria</taxon>
        <taxon>Bacillati</taxon>
        <taxon>Actinomycetota</taxon>
        <taxon>Actinomycetes</taxon>
        <taxon>Micrococcales</taxon>
        <taxon>Microbacteriaceae</taxon>
        <taxon>Pseudoclavibacter</taxon>
    </lineage>
</organism>
<dbReference type="GO" id="GO:0000287">
    <property type="term" value="F:magnesium ion binding"/>
    <property type="evidence" value="ECO:0007669"/>
    <property type="project" value="UniProtKB-UniRule"/>
</dbReference>
<dbReference type="InterPro" id="IPR013785">
    <property type="entry name" value="Aldolase_TIM"/>
</dbReference>
<proteinExistence type="inferred from homology"/>
<feature type="binding site" evidence="10">
    <location>
        <begin position="65"/>
        <end position="69"/>
    </location>
    <ligand>
        <name>4-amino-2-methyl-5-(diphosphooxymethyl)pyrimidine</name>
        <dbReference type="ChEBI" id="CHEBI:57841"/>
    </ligand>
</feature>
<feature type="region of interest" description="Disordered" evidence="13">
    <location>
        <begin position="1"/>
        <end position="21"/>
    </location>
</feature>
<feature type="binding site" evidence="10">
    <location>
        <position position="193"/>
    </location>
    <ligand>
        <name>2-[(2R,5Z)-2-carboxy-4-methylthiazol-5(2H)-ylidene]ethyl phosphate</name>
        <dbReference type="ChEBI" id="CHEBI:62899"/>
    </ligand>
</feature>
<name>A0A7C8FTA8_9MICO</name>
<dbReference type="PANTHER" id="PTHR20857">
    <property type="entry name" value="THIAMINE-PHOSPHATE PYROPHOSPHORYLASE"/>
    <property type="match status" value="1"/>
</dbReference>
<dbReference type="InterPro" id="IPR034291">
    <property type="entry name" value="TMP_synthase"/>
</dbReference>
<comment type="catalytic activity">
    <reaction evidence="7 10 11">
        <text>4-methyl-5-(2-phosphooxyethyl)-thiazole + 4-amino-2-methyl-5-(diphosphooxymethyl)pyrimidine + H(+) = thiamine phosphate + diphosphate</text>
        <dbReference type="Rhea" id="RHEA:22328"/>
        <dbReference type="ChEBI" id="CHEBI:15378"/>
        <dbReference type="ChEBI" id="CHEBI:33019"/>
        <dbReference type="ChEBI" id="CHEBI:37575"/>
        <dbReference type="ChEBI" id="CHEBI:57841"/>
        <dbReference type="ChEBI" id="CHEBI:58296"/>
        <dbReference type="EC" id="2.5.1.3"/>
    </reaction>
</comment>
<feature type="binding site" evidence="10">
    <location>
        <position position="136"/>
    </location>
    <ligand>
        <name>4-amino-2-methyl-5-(diphosphooxymethyl)pyrimidine</name>
        <dbReference type="ChEBI" id="CHEBI:57841"/>
    </ligand>
</feature>
<comment type="similarity">
    <text evidence="10 11">Belongs to the thiamine-phosphate synthase family.</text>
</comment>
<dbReference type="AlphaFoldDB" id="A0A7C8FTA8"/>
<evidence type="ECO:0000256" key="2">
    <source>
        <dbReference type="ARBA" id="ARBA00005165"/>
    </source>
</evidence>
<accession>A0A7C8FTA8</accession>
<comment type="pathway">
    <text evidence="2 10 12">Cofactor biosynthesis; thiamine diphosphate biosynthesis; thiamine phosphate from 4-amino-2-methyl-5-diphosphomethylpyrimidine and 4-methyl-5-(2-phosphoethyl)-thiazole: step 1/1.</text>
</comment>
<dbReference type="RefSeq" id="WP_158036569.1">
    <property type="nucleotide sequence ID" value="NZ_BAAAZV010000011.1"/>
</dbReference>
<dbReference type="OrthoDB" id="3243336at2"/>
<feature type="domain" description="Thiamine phosphate synthase/TenI" evidence="14">
    <location>
        <begin position="36"/>
        <end position="216"/>
    </location>
</feature>
<evidence type="ECO:0000256" key="13">
    <source>
        <dbReference type="SAM" id="MobiDB-lite"/>
    </source>
</evidence>
<keyword evidence="16" id="KW-1185">Reference proteome</keyword>
<evidence type="ECO:0000259" key="14">
    <source>
        <dbReference type="Pfam" id="PF02581"/>
    </source>
</evidence>
<evidence type="ECO:0000313" key="16">
    <source>
        <dbReference type="Proteomes" id="UP000481339"/>
    </source>
</evidence>
<keyword evidence="3 10" id="KW-0808">Transferase</keyword>
<dbReference type="InterPro" id="IPR036206">
    <property type="entry name" value="ThiamineP_synth_sf"/>
</dbReference>
<comment type="catalytic activity">
    <reaction evidence="8 10 11">
        <text>2-(2-carboxy-4-methylthiazol-5-yl)ethyl phosphate + 4-amino-2-methyl-5-(diphosphooxymethyl)pyrimidine + 2 H(+) = thiamine phosphate + CO2 + diphosphate</text>
        <dbReference type="Rhea" id="RHEA:47848"/>
        <dbReference type="ChEBI" id="CHEBI:15378"/>
        <dbReference type="ChEBI" id="CHEBI:16526"/>
        <dbReference type="ChEBI" id="CHEBI:33019"/>
        <dbReference type="ChEBI" id="CHEBI:37575"/>
        <dbReference type="ChEBI" id="CHEBI:57841"/>
        <dbReference type="ChEBI" id="CHEBI:62890"/>
        <dbReference type="EC" id="2.5.1.3"/>
    </reaction>
</comment>
<dbReference type="GO" id="GO:0005737">
    <property type="term" value="C:cytoplasm"/>
    <property type="evidence" value="ECO:0007669"/>
    <property type="project" value="TreeGrafter"/>
</dbReference>
<dbReference type="GO" id="GO:0009228">
    <property type="term" value="P:thiamine biosynthetic process"/>
    <property type="evidence" value="ECO:0007669"/>
    <property type="project" value="UniProtKB-KW"/>
</dbReference>
<feature type="binding site" evidence="10">
    <location>
        <position position="117"/>
    </location>
    <ligand>
        <name>Mg(2+)</name>
        <dbReference type="ChEBI" id="CHEBI:18420"/>
    </ligand>
</feature>
<comment type="caution">
    <text evidence="10">Lacks conserved residue(s) required for the propagation of feature annotation.</text>
</comment>
<evidence type="ECO:0000256" key="9">
    <source>
        <dbReference type="ARBA" id="ARBA00047883"/>
    </source>
</evidence>
<dbReference type="SUPFAM" id="SSF51391">
    <property type="entry name" value="Thiamin phosphate synthase"/>
    <property type="match status" value="1"/>
</dbReference>
<keyword evidence="4 10" id="KW-0479">Metal-binding</keyword>
<evidence type="ECO:0000256" key="5">
    <source>
        <dbReference type="ARBA" id="ARBA00022842"/>
    </source>
</evidence>
<reference evidence="15 16" key="1">
    <citation type="submission" date="2019-09" db="EMBL/GenBank/DDBJ databases">
        <title>Phylogeny of genus Pseudoclavibacter and closely related genus.</title>
        <authorList>
            <person name="Li Y."/>
        </authorList>
    </citation>
    <scope>NUCLEOTIDE SEQUENCE [LARGE SCALE GENOMIC DNA]</scope>
    <source>
        <strain evidence="15 16">JCM 16921</strain>
    </source>
</reference>
<evidence type="ECO:0000256" key="10">
    <source>
        <dbReference type="HAMAP-Rule" id="MF_00097"/>
    </source>
</evidence>
<sequence>MIDRTTTPSVTGPAAPGEPPARTRAWRLERLRRARLYLCTDARLGTGDFADFVEAAYRGGVDVIQLRDKHLDAGDELEYFEILASAARRWGRLFAANDRADVATLAGVDILHVGQRDLSIPDARRLLPRGTLVGLSTHSRVQAEHARLADTDYYCIGPVWRTPTKPGRAAVTLDAVRQVRSQQDAKPWFAIGGVNLDTVDQVVAAGARRIVVVRAITQAEDPEEAARALLDRLPPLAEPDAES</sequence>
<evidence type="ECO:0000313" key="15">
    <source>
        <dbReference type="EMBL" id="KAB1631716.1"/>
    </source>
</evidence>
<dbReference type="GO" id="GO:0009229">
    <property type="term" value="P:thiamine diphosphate biosynthetic process"/>
    <property type="evidence" value="ECO:0007669"/>
    <property type="project" value="UniProtKB-UniRule"/>
</dbReference>
<dbReference type="Proteomes" id="UP000481339">
    <property type="component" value="Unassembled WGS sequence"/>
</dbReference>
<evidence type="ECO:0000256" key="4">
    <source>
        <dbReference type="ARBA" id="ARBA00022723"/>
    </source>
</evidence>
<comment type="function">
    <text evidence="1 10">Condenses 4-methyl-5-(beta-hydroxyethyl)thiazole monophosphate (THZ-P) and 2-methyl-4-amino-5-hydroxymethyl pyrimidine pyrophosphate (HMP-PP) to form thiamine monophosphate (TMP).</text>
</comment>
<dbReference type="UniPathway" id="UPA00060">
    <property type="reaction ID" value="UER00141"/>
</dbReference>
<evidence type="ECO:0000256" key="11">
    <source>
        <dbReference type="RuleBase" id="RU003826"/>
    </source>
</evidence>
<comment type="caution">
    <text evidence="15">The sequence shown here is derived from an EMBL/GenBank/DDBJ whole genome shotgun (WGS) entry which is preliminary data.</text>
</comment>
<dbReference type="Pfam" id="PF02581">
    <property type="entry name" value="TMP-TENI"/>
    <property type="match status" value="1"/>
</dbReference>
<evidence type="ECO:0000256" key="1">
    <source>
        <dbReference type="ARBA" id="ARBA00003814"/>
    </source>
</evidence>
<evidence type="ECO:0000256" key="12">
    <source>
        <dbReference type="RuleBase" id="RU004253"/>
    </source>
</evidence>
<dbReference type="CDD" id="cd00564">
    <property type="entry name" value="TMP_TenI"/>
    <property type="match status" value="1"/>
</dbReference>
<evidence type="ECO:0000256" key="8">
    <source>
        <dbReference type="ARBA" id="ARBA00047851"/>
    </source>
</evidence>
<dbReference type="Gene3D" id="3.20.20.70">
    <property type="entry name" value="Aldolase class I"/>
    <property type="match status" value="1"/>
</dbReference>
<feature type="binding site" evidence="10">
    <location>
        <position position="98"/>
    </location>
    <ligand>
        <name>Mg(2+)</name>
        <dbReference type="ChEBI" id="CHEBI:18420"/>
    </ligand>
</feature>
<feature type="binding site" evidence="10">
    <location>
        <position position="97"/>
    </location>
    <ligand>
        <name>4-amino-2-methyl-5-(diphosphooxymethyl)pyrimidine</name>
        <dbReference type="ChEBI" id="CHEBI:57841"/>
    </ligand>
</feature>
<protein>
    <recommendedName>
        <fullName evidence="10">Thiamine-phosphate synthase</fullName>
        <shortName evidence="10">TP synthase</shortName>
        <shortName evidence="10">TPS</shortName>
        <ecNumber evidence="10">2.5.1.3</ecNumber>
    </recommendedName>
    <alternativeName>
        <fullName evidence="10">Thiamine-phosphate pyrophosphorylase</fullName>
        <shortName evidence="10">TMP pyrophosphorylase</shortName>
        <shortName evidence="10">TMP-PPase</shortName>
    </alternativeName>
</protein>
<evidence type="ECO:0000256" key="6">
    <source>
        <dbReference type="ARBA" id="ARBA00022977"/>
    </source>
</evidence>
<dbReference type="GO" id="GO:0004789">
    <property type="term" value="F:thiamine-phosphate diphosphorylase activity"/>
    <property type="evidence" value="ECO:0007669"/>
    <property type="project" value="UniProtKB-UniRule"/>
</dbReference>
<feature type="binding site" evidence="10">
    <location>
        <position position="165"/>
    </location>
    <ligand>
        <name>4-amino-2-methyl-5-(diphosphooxymethyl)pyrimidine</name>
        <dbReference type="ChEBI" id="CHEBI:57841"/>
    </ligand>
</feature>